<dbReference type="AlphaFoldDB" id="A0AAD3HH93"/>
<evidence type="ECO:0000313" key="9">
    <source>
        <dbReference type="EMBL" id="GFR40762.1"/>
    </source>
</evidence>
<feature type="region of interest" description="Disordered" evidence="7">
    <location>
        <begin position="1"/>
        <end position="70"/>
    </location>
</feature>
<name>A0AAD3HH93_9CHLO</name>
<dbReference type="GO" id="GO:0000110">
    <property type="term" value="C:nucleotide-excision repair factor 1 complex"/>
    <property type="evidence" value="ECO:0007669"/>
    <property type="project" value="TreeGrafter"/>
</dbReference>
<evidence type="ECO:0000256" key="2">
    <source>
        <dbReference type="ARBA" id="ARBA00008283"/>
    </source>
</evidence>
<evidence type="ECO:0000256" key="5">
    <source>
        <dbReference type="ARBA" id="ARBA00023204"/>
    </source>
</evidence>
<dbReference type="Gene3D" id="1.10.150.20">
    <property type="entry name" value="5' to 3' exonuclease, C-terminal subdomain"/>
    <property type="match status" value="1"/>
</dbReference>
<evidence type="ECO:0000313" key="10">
    <source>
        <dbReference type="Proteomes" id="UP001054857"/>
    </source>
</evidence>
<dbReference type="GO" id="GO:0003697">
    <property type="term" value="F:single-stranded DNA binding"/>
    <property type="evidence" value="ECO:0007669"/>
    <property type="project" value="TreeGrafter"/>
</dbReference>
<feature type="domain" description="ERCC1-like central" evidence="8">
    <location>
        <begin position="72"/>
        <end position="184"/>
    </location>
</feature>
<dbReference type="InterPro" id="IPR004579">
    <property type="entry name" value="ERCC1/RAD10/SWI10"/>
</dbReference>
<dbReference type="SUPFAM" id="SSF52980">
    <property type="entry name" value="Restriction endonuclease-like"/>
    <property type="match status" value="1"/>
</dbReference>
<dbReference type="CDD" id="cd22325">
    <property type="entry name" value="ERCC1_C-like"/>
    <property type="match status" value="1"/>
</dbReference>
<feature type="compositionally biased region" description="Low complexity" evidence="7">
    <location>
        <begin position="400"/>
        <end position="411"/>
    </location>
</feature>
<feature type="compositionally biased region" description="Low complexity" evidence="7">
    <location>
        <begin position="317"/>
        <end position="333"/>
    </location>
</feature>
<organism evidence="9 10">
    <name type="scientific">Astrephomene gubernaculifera</name>
    <dbReference type="NCBI Taxonomy" id="47775"/>
    <lineage>
        <taxon>Eukaryota</taxon>
        <taxon>Viridiplantae</taxon>
        <taxon>Chlorophyta</taxon>
        <taxon>core chlorophytes</taxon>
        <taxon>Chlorophyceae</taxon>
        <taxon>CS clade</taxon>
        <taxon>Chlamydomonadales</taxon>
        <taxon>Astrephomenaceae</taxon>
        <taxon>Astrephomene</taxon>
    </lineage>
</organism>
<feature type="compositionally biased region" description="Gly residues" evidence="7">
    <location>
        <begin position="1"/>
        <end position="21"/>
    </location>
</feature>
<keyword evidence="5" id="KW-0234">DNA repair</keyword>
<proteinExistence type="inferred from homology"/>
<evidence type="ECO:0000256" key="7">
    <source>
        <dbReference type="SAM" id="MobiDB-lite"/>
    </source>
</evidence>
<feature type="region of interest" description="Disordered" evidence="7">
    <location>
        <begin position="384"/>
        <end position="417"/>
    </location>
</feature>
<dbReference type="SUPFAM" id="SSF47781">
    <property type="entry name" value="RuvA domain 2-like"/>
    <property type="match status" value="1"/>
</dbReference>
<keyword evidence="4" id="KW-0238">DNA-binding</keyword>
<dbReference type="GO" id="GO:0006312">
    <property type="term" value="P:mitotic recombination"/>
    <property type="evidence" value="ECO:0007669"/>
    <property type="project" value="TreeGrafter"/>
</dbReference>
<evidence type="ECO:0000256" key="3">
    <source>
        <dbReference type="ARBA" id="ARBA00022763"/>
    </source>
</evidence>
<dbReference type="Pfam" id="PF03834">
    <property type="entry name" value="Rad10"/>
    <property type="match status" value="1"/>
</dbReference>
<dbReference type="PANTHER" id="PTHR12749">
    <property type="entry name" value="EXCISION REPAIR CROSS-COMPLEMENTING 1 ERCC1"/>
    <property type="match status" value="1"/>
</dbReference>
<keyword evidence="6" id="KW-0539">Nucleus</keyword>
<comment type="subcellular location">
    <subcellularLocation>
        <location evidence="1">Nucleus</location>
    </subcellularLocation>
</comment>
<feature type="non-terminal residue" evidence="9">
    <location>
        <position position="1"/>
    </location>
</feature>
<gene>
    <name evidence="9" type="ORF">Agub_g1374</name>
</gene>
<dbReference type="GO" id="GO:0003684">
    <property type="term" value="F:damaged DNA binding"/>
    <property type="evidence" value="ECO:0007669"/>
    <property type="project" value="InterPro"/>
</dbReference>
<comment type="caution">
    <text evidence="9">The sequence shown here is derived from an EMBL/GenBank/DDBJ whole genome shotgun (WGS) entry which is preliminary data.</text>
</comment>
<dbReference type="GO" id="GO:0006302">
    <property type="term" value="P:double-strand break repair"/>
    <property type="evidence" value="ECO:0007669"/>
    <property type="project" value="UniProtKB-ARBA"/>
</dbReference>
<dbReference type="InterPro" id="IPR047260">
    <property type="entry name" value="ERCC1-like_central_dom"/>
</dbReference>
<protein>
    <recommendedName>
        <fullName evidence="8">ERCC1-like central domain-containing protein</fullName>
    </recommendedName>
</protein>
<dbReference type="Proteomes" id="UP001054857">
    <property type="component" value="Unassembled WGS sequence"/>
</dbReference>
<evidence type="ECO:0000256" key="1">
    <source>
        <dbReference type="ARBA" id="ARBA00004123"/>
    </source>
</evidence>
<accession>A0AAD3HH93</accession>
<dbReference type="NCBIfam" id="TIGR00597">
    <property type="entry name" value="rad10"/>
    <property type="match status" value="1"/>
</dbReference>
<dbReference type="InterPro" id="IPR010994">
    <property type="entry name" value="RuvA_2-like"/>
</dbReference>
<dbReference type="EMBL" id="BMAR01000001">
    <property type="protein sequence ID" value="GFR40762.1"/>
    <property type="molecule type" value="Genomic_DNA"/>
</dbReference>
<feature type="compositionally biased region" description="Gly residues" evidence="7">
    <location>
        <begin position="334"/>
        <end position="345"/>
    </location>
</feature>
<feature type="region of interest" description="Disordered" evidence="7">
    <location>
        <begin position="314"/>
        <end position="372"/>
    </location>
</feature>
<dbReference type="GO" id="GO:0070522">
    <property type="term" value="C:ERCC4-ERCC1 complex"/>
    <property type="evidence" value="ECO:0007669"/>
    <property type="project" value="TreeGrafter"/>
</dbReference>
<dbReference type="GO" id="GO:0070914">
    <property type="term" value="P:UV-damage excision repair"/>
    <property type="evidence" value="ECO:0007669"/>
    <property type="project" value="TreeGrafter"/>
</dbReference>
<feature type="compositionally biased region" description="Pro residues" evidence="7">
    <location>
        <begin position="25"/>
        <end position="37"/>
    </location>
</feature>
<dbReference type="InterPro" id="IPR011335">
    <property type="entry name" value="Restrct_endonuc-II-like"/>
</dbReference>
<dbReference type="PANTHER" id="PTHR12749:SF0">
    <property type="entry name" value="DNA EXCISION REPAIR PROTEIN ERCC-1"/>
    <property type="match status" value="1"/>
</dbReference>
<keyword evidence="10" id="KW-1185">Reference proteome</keyword>
<feature type="compositionally biased region" description="Pro residues" evidence="7">
    <location>
        <begin position="51"/>
        <end position="70"/>
    </location>
</feature>
<keyword evidence="3" id="KW-0227">DNA damage</keyword>
<evidence type="ECO:0000256" key="4">
    <source>
        <dbReference type="ARBA" id="ARBA00023125"/>
    </source>
</evidence>
<sequence length="443" mass="44163">GGGSAAGWGGGAGGGGGGTAAGYGPPRPVSGPGPAPPFYSGSGGGGGTPAFPGPGPAGPPPAAAPPPPPNVVLVNRRQQGNPVLKHIRNVRWQFADIVPDYQLGQNTAALFLSLRYHLLHPDYVLHRIREQQRLFRLTVLLLHVDVEDVVKPLGEVTRAAVFGDCTLVCAWSPEECARWLETYKSYESKPASAIQERVEPDYASRLAAVLAGSVRGVNRTDAHSLGTAFGSLAAMMRCKDPEAFSACPGIGPTKVRRLMEAFHEPFRKQLKMTGLGAAAAAGAVGGTAAGAQAAAAAPAAATGAGGGNGVGGGAAGAGAAPSGSAPSHATAGGAATGTGAAGGSGRVDVGSGIAGQAQGQGLGTGPQAMDVDGRLQEGPAVVDVDNGTEATGVGEGYRAGVPGQEQQQQEGVHGGVEARRQLLEMLMSQMPAGDDDESDADDG</sequence>
<reference evidence="9 10" key="1">
    <citation type="journal article" date="2021" name="Sci. Rep.">
        <title>Genome sequencing of the multicellular alga Astrephomene provides insights into convergent evolution of germ-soma differentiation.</title>
        <authorList>
            <person name="Yamashita S."/>
            <person name="Yamamoto K."/>
            <person name="Matsuzaki R."/>
            <person name="Suzuki S."/>
            <person name="Yamaguchi H."/>
            <person name="Hirooka S."/>
            <person name="Minakuchi Y."/>
            <person name="Miyagishima S."/>
            <person name="Kawachi M."/>
            <person name="Toyoda A."/>
            <person name="Nozaki H."/>
        </authorList>
    </citation>
    <scope>NUCLEOTIDE SEQUENCE [LARGE SCALE GENOMIC DNA]</scope>
    <source>
        <strain evidence="9 10">NIES-4017</strain>
    </source>
</reference>
<dbReference type="FunFam" id="3.40.50.10130:FF:000001">
    <property type="entry name" value="DNA excision repair protein ERCC-1"/>
    <property type="match status" value="1"/>
</dbReference>
<dbReference type="Gene3D" id="3.40.50.10130">
    <property type="match status" value="1"/>
</dbReference>
<evidence type="ECO:0000259" key="8">
    <source>
        <dbReference type="Pfam" id="PF03834"/>
    </source>
</evidence>
<evidence type="ECO:0000256" key="6">
    <source>
        <dbReference type="ARBA" id="ARBA00023242"/>
    </source>
</evidence>
<comment type="similarity">
    <text evidence="2">Belongs to the ERCC1/RAD10/SWI10 family.</text>
</comment>